<accession>A0A0B7NCA7</accession>
<gene>
    <name evidence="2" type="primary">PARPA_06632.1 scaffold 22765</name>
</gene>
<protein>
    <submittedName>
        <fullName evidence="2">Uncharacterized protein</fullName>
    </submittedName>
</protein>
<dbReference type="EMBL" id="LN728071">
    <property type="protein sequence ID" value="CEP12659.1"/>
    <property type="molecule type" value="Genomic_DNA"/>
</dbReference>
<dbReference type="AlphaFoldDB" id="A0A0B7NCA7"/>
<proteinExistence type="predicted"/>
<feature type="region of interest" description="Disordered" evidence="1">
    <location>
        <begin position="1"/>
        <end position="33"/>
    </location>
</feature>
<feature type="compositionally biased region" description="Polar residues" evidence="1">
    <location>
        <begin position="1"/>
        <end position="15"/>
    </location>
</feature>
<evidence type="ECO:0000313" key="2">
    <source>
        <dbReference type="EMBL" id="CEP12659.1"/>
    </source>
</evidence>
<sequence length="91" mass="9962">MVQENSISPVSTSHPNFIGPLPRPSSFPGTQPMSEVIQGTRQLSIDHDTVMEDAGSNKVPPSEDDPLTRLFKAVKSANDIVERARVYEAEL</sequence>
<evidence type="ECO:0000256" key="1">
    <source>
        <dbReference type="SAM" id="MobiDB-lite"/>
    </source>
</evidence>
<name>A0A0B7NCA7_9FUNG</name>
<evidence type="ECO:0000313" key="3">
    <source>
        <dbReference type="Proteomes" id="UP000054107"/>
    </source>
</evidence>
<feature type="non-terminal residue" evidence="2">
    <location>
        <position position="91"/>
    </location>
</feature>
<dbReference type="Proteomes" id="UP000054107">
    <property type="component" value="Unassembled WGS sequence"/>
</dbReference>
<keyword evidence="3" id="KW-1185">Reference proteome</keyword>
<organism evidence="2 3">
    <name type="scientific">Parasitella parasitica</name>
    <dbReference type="NCBI Taxonomy" id="35722"/>
    <lineage>
        <taxon>Eukaryota</taxon>
        <taxon>Fungi</taxon>
        <taxon>Fungi incertae sedis</taxon>
        <taxon>Mucoromycota</taxon>
        <taxon>Mucoromycotina</taxon>
        <taxon>Mucoromycetes</taxon>
        <taxon>Mucorales</taxon>
        <taxon>Mucorineae</taxon>
        <taxon>Mucoraceae</taxon>
        <taxon>Parasitella</taxon>
    </lineage>
</organism>
<reference evidence="2 3" key="1">
    <citation type="submission" date="2014-09" db="EMBL/GenBank/DDBJ databases">
        <authorList>
            <person name="Ellenberger Sabrina"/>
        </authorList>
    </citation>
    <scope>NUCLEOTIDE SEQUENCE [LARGE SCALE GENOMIC DNA]</scope>
    <source>
        <strain evidence="2 3">CBS 412.66</strain>
    </source>
</reference>